<dbReference type="Pfam" id="PF00379">
    <property type="entry name" value="Chitin_bind_4"/>
    <property type="match status" value="1"/>
</dbReference>
<feature type="region of interest" description="Disordered" evidence="3">
    <location>
        <begin position="144"/>
        <end position="174"/>
    </location>
</feature>
<dbReference type="InterPro" id="IPR031311">
    <property type="entry name" value="CHIT_BIND_RR_consensus"/>
</dbReference>
<keyword evidence="6" id="KW-1185">Reference proteome</keyword>
<gene>
    <name evidence="5" type="ORF">Pcinc_038967</name>
</gene>
<dbReference type="PROSITE" id="PS51155">
    <property type="entry name" value="CHIT_BIND_RR_2"/>
    <property type="match status" value="1"/>
</dbReference>
<dbReference type="InterPro" id="IPR000618">
    <property type="entry name" value="Insect_cuticle"/>
</dbReference>
<feature type="chain" id="PRO_5041920265" evidence="4">
    <location>
        <begin position="16"/>
        <end position="174"/>
    </location>
</feature>
<dbReference type="AlphaFoldDB" id="A0AAE1EJS5"/>
<dbReference type="PANTHER" id="PTHR10380:SF173">
    <property type="entry name" value="CUTICULAR PROTEIN 47EF, ISOFORM C-RELATED"/>
    <property type="match status" value="1"/>
</dbReference>
<comment type="caution">
    <text evidence="5">The sequence shown here is derived from an EMBL/GenBank/DDBJ whole genome shotgun (WGS) entry which is preliminary data.</text>
</comment>
<evidence type="ECO:0000313" key="5">
    <source>
        <dbReference type="EMBL" id="KAK3854564.1"/>
    </source>
</evidence>
<sequence length="174" mass="18632">MKLILLATLATVALAAPDFNGYQVPEPTYNAPDQSFRQETISVAKQIPILRDNRVQEETGHYNFDVETANGIVMSQSGSPDGPNGAVVKTGEYSYTAPDGTPVHIRFVADGNGFQPEGDVLPVAPEFPHPIPDFVLRQIEKAREEDAAAARSGSASVRSDASAPAPSLYYSSPE</sequence>
<dbReference type="GO" id="GO:0008010">
    <property type="term" value="F:structural constituent of chitin-based larval cuticle"/>
    <property type="evidence" value="ECO:0007669"/>
    <property type="project" value="TreeGrafter"/>
</dbReference>
<feature type="signal peptide" evidence="4">
    <location>
        <begin position="1"/>
        <end position="15"/>
    </location>
</feature>
<keyword evidence="1 2" id="KW-0193">Cuticle</keyword>
<evidence type="ECO:0000256" key="2">
    <source>
        <dbReference type="PROSITE-ProRule" id="PRU00497"/>
    </source>
</evidence>
<dbReference type="Proteomes" id="UP001286313">
    <property type="component" value="Unassembled WGS sequence"/>
</dbReference>
<evidence type="ECO:0000256" key="3">
    <source>
        <dbReference type="SAM" id="MobiDB-lite"/>
    </source>
</evidence>
<dbReference type="PROSITE" id="PS00233">
    <property type="entry name" value="CHIT_BIND_RR_1"/>
    <property type="match status" value="1"/>
</dbReference>
<proteinExistence type="predicted"/>
<reference evidence="5" key="1">
    <citation type="submission" date="2023-10" db="EMBL/GenBank/DDBJ databases">
        <title>Genome assemblies of two species of porcelain crab, Petrolisthes cinctipes and Petrolisthes manimaculis (Anomura: Porcellanidae).</title>
        <authorList>
            <person name="Angst P."/>
        </authorList>
    </citation>
    <scope>NUCLEOTIDE SEQUENCE</scope>
    <source>
        <strain evidence="5">PB745_01</strain>
        <tissue evidence="5">Gill</tissue>
    </source>
</reference>
<protein>
    <submittedName>
        <fullName evidence="5">Uncharacterized protein</fullName>
    </submittedName>
</protein>
<evidence type="ECO:0000256" key="4">
    <source>
        <dbReference type="SAM" id="SignalP"/>
    </source>
</evidence>
<dbReference type="InterPro" id="IPR050468">
    <property type="entry name" value="Cuticle_Struct_Prot"/>
</dbReference>
<dbReference type="PANTHER" id="PTHR10380">
    <property type="entry name" value="CUTICLE PROTEIN"/>
    <property type="match status" value="1"/>
</dbReference>
<evidence type="ECO:0000256" key="1">
    <source>
        <dbReference type="ARBA" id="ARBA00022460"/>
    </source>
</evidence>
<name>A0AAE1EJS5_PETCI</name>
<feature type="compositionally biased region" description="Low complexity" evidence="3">
    <location>
        <begin position="149"/>
        <end position="174"/>
    </location>
</feature>
<keyword evidence="4" id="KW-0732">Signal</keyword>
<dbReference type="EMBL" id="JAWQEG010006525">
    <property type="protein sequence ID" value="KAK3854564.1"/>
    <property type="molecule type" value="Genomic_DNA"/>
</dbReference>
<accession>A0AAE1EJS5</accession>
<organism evidence="5 6">
    <name type="scientific">Petrolisthes cinctipes</name>
    <name type="common">Flat porcelain crab</name>
    <dbReference type="NCBI Taxonomy" id="88211"/>
    <lineage>
        <taxon>Eukaryota</taxon>
        <taxon>Metazoa</taxon>
        <taxon>Ecdysozoa</taxon>
        <taxon>Arthropoda</taxon>
        <taxon>Crustacea</taxon>
        <taxon>Multicrustacea</taxon>
        <taxon>Malacostraca</taxon>
        <taxon>Eumalacostraca</taxon>
        <taxon>Eucarida</taxon>
        <taxon>Decapoda</taxon>
        <taxon>Pleocyemata</taxon>
        <taxon>Anomura</taxon>
        <taxon>Galatheoidea</taxon>
        <taxon>Porcellanidae</taxon>
        <taxon>Petrolisthes</taxon>
    </lineage>
</organism>
<dbReference type="GO" id="GO:0062129">
    <property type="term" value="C:chitin-based extracellular matrix"/>
    <property type="evidence" value="ECO:0007669"/>
    <property type="project" value="TreeGrafter"/>
</dbReference>
<evidence type="ECO:0000313" key="6">
    <source>
        <dbReference type="Proteomes" id="UP001286313"/>
    </source>
</evidence>